<dbReference type="VEuPathDB" id="VectorBase:BGLB007630"/>
<dbReference type="KEGG" id="bgt:106067071"/>
<sequence>MLRLRKEVNDFRQFCAKQVEQNALVLANQWNKSSEISSSHPKNGLALPEELQDVDVNLQLLQRKQKVLDLEAELSSKEKQLSEKQKNLEEYEKEIKEVESLLNQRQAVCDRRQRALVNLDEVKHKARTDALGMDMVRRNLLDRQHLLETTVQKYRGELAAATSTLAGKDILIARLQNTVITVLVLIFKARIINIDG</sequence>
<dbReference type="OrthoDB" id="10072038at2759"/>
<dbReference type="VEuPathDB" id="VectorBase:BGLAX_028965"/>
<dbReference type="Proteomes" id="UP000076420">
    <property type="component" value="Unassembled WGS sequence"/>
</dbReference>
<protein>
    <submittedName>
        <fullName evidence="2">Uncharacterized protein</fullName>
    </submittedName>
</protein>
<evidence type="ECO:0000313" key="3">
    <source>
        <dbReference type="Proteomes" id="UP000076420"/>
    </source>
</evidence>
<evidence type="ECO:0000313" key="2">
    <source>
        <dbReference type="EnsemblMetazoa" id="BGLB007630-PB"/>
    </source>
</evidence>
<dbReference type="AlphaFoldDB" id="A0A2C9JT46"/>
<keyword evidence="1" id="KW-0175">Coiled coil</keyword>
<gene>
    <name evidence="2" type="primary">106067071</name>
</gene>
<accession>A0A2C9JT46</accession>
<organism evidence="2 3">
    <name type="scientific">Biomphalaria glabrata</name>
    <name type="common">Bloodfluke planorb</name>
    <name type="synonym">Freshwater snail</name>
    <dbReference type="NCBI Taxonomy" id="6526"/>
    <lineage>
        <taxon>Eukaryota</taxon>
        <taxon>Metazoa</taxon>
        <taxon>Spiralia</taxon>
        <taxon>Lophotrochozoa</taxon>
        <taxon>Mollusca</taxon>
        <taxon>Gastropoda</taxon>
        <taxon>Heterobranchia</taxon>
        <taxon>Euthyneura</taxon>
        <taxon>Panpulmonata</taxon>
        <taxon>Hygrophila</taxon>
        <taxon>Lymnaeoidea</taxon>
        <taxon>Planorbidae</taxon>
        <taxon>Biomphalaria</taxon>
    </lineage>
</organism>
<reference evidence="2" key="1">
    <citation type="submission" date="2020-05" db="UniProtKB">
        <authorList>
            <consortium name="EnsemblMetazoa"/>
        </authorList>
    </citation>
    <scope>IDENTIFICATION</scope>
    <source>
        <strain evidence="2">BB02</strain>
    </source>
</reference>
<feature type="coiled-coil region" evidence="1">
    <location>
        <begin position="60"/>
        <end position="108"/>
    </location>
</feature>
<evidence type="ECO:0000256" key="1">
    <source>
        <dbReference type="SAM" id="Coils"/>
    </source>
</evidence>
<proteinExistence type="predicted"/>
<name>A0A2C9JT46_BIOGL</name>
<dbReference type="EnsemblMetazoa" id="BGLB007630-RB">
    <property type="protein sequence ID" value="BGLB007630-PB"/>
    <property type="gene ID" value="BGLB007630"/>
</dbReference>